<keyword evidence="5" id="KW-0788">Thiol protease</keyword>
<dbReference type="SUPFAM" id="SSF54001">
    <property type="entry name" value="Cysteine proteinases"/>
    <property type="match status" value="1"/>
</dbReference>
<keyword evidence="2" id="KW-0645">Protease</keyword>
<evidence type="ECO:0000256" key="6">
    <source>
        <dbReference type="SAM" id="Coils"/>
    </source>
</evidence>
<evidence type="ECO:0000256" key="4">
    <source>
        <dbReference type="ARBA" id="ARBA00022801"/>
    </source>
</evidence>
<feature type="domain" description="NlpC/P60" evidence="8">
    <location>
        <begin position="276"/>
        <end position="396"/>
    </location>
</feature>
<dbReference type="PROSITE" id="PS51935">
    <property type="entry name" value="NLPC_P60"/>
    <property type="match status" value="1"/>
</dbReference>
<dbReference type="Proteomes" id="UP001164761">
    <property type="component" value="Chromosome"/>
</dbReference>
<feature type="coiled-coil region" evidence="6">
    <location>
        <begin position="47"/>
        <end position="130"/>
    </location>
</feature>
<dbReference type="PANTHER" id="PTHR47053">
    <property type="entry name" value="MUREIN DD-ENDOPEPTIDASE MEPH-RELATED"/>
    <property type="match status" value="1"/>
</dbReference>
<keyword evidence="3 7" id="KW-0732">Signal</keyword>
<protein>
    <submittedName>
        <fullName evidence="9">NlpC/P60 family protein</fullName>
    </submittedName>
</protein>
<dbReference type="InterPro" id="IPR051202">
    <property type="entry name" value="Peptidase_C40"/>
</dbReference>
<evidence type="ECO:0000256" key="2">
    <source>
        <dbReference type="ARBA" id="ARBA00022670"/>
    </source>
</evidence>
<dbReference type="RefSeq" id="WP_268006028.1">
    <property type="nucleotide sequence ID" value="NZ_CP104067.1"/>
</dbReference>
<evidence type="ECO:0000313" key="9">
    <source>
        <dbReference type="EMBL" id="WAH42134.1"/>
    </source>
</evidence>
<dbReference type="PANTHER" id="PTHR47053:SF1">
    <property type="entry name" value="MUREIN DD-ENDOPEPTIDASE MEPH-RELATED"/>
    <property type="match status" value="1"/>
</dbReference>
<dbReference type="Gene3D" id="6.10.250.3150">
    <property type="match status" value="1"/>
</dbReference>
<dbReference type="InterPro" id="IPR057309">
    <property type="entry name" value="PcsB_CC"/>
</dbReference>
<feature type="signal peptide" evidence="7">
    <location>
        <begin position="1"/>
        <end position="37"/>
    </location>
</feature>
<gene>
    <name evidence="9" type="ORF">NZD89_01045</name>
</gene>
<evidence type="ECO:0000313" key="10">
    <source>
        <dbReference type="Proteomes" id="UP001164761"/>
    </source>
</evidence>
<keyword evidence="6" id="KW-0175">Coiled coil</keyword>
<organism evidence="9 10">
    <name type="scientific">Alicyclobacillus fastidiosus</name>
    <dbReference type="NCBI Taxonomy" id="392011"/>
    <lineage>
        <taxon>Bacteria</taxon>
        <taxon>Bacillati</taxon>
        <taxon>Bacillota</taxon>
        <taxon>Bacilli</taxon>
        <taxon>Bacillales</taxon>
        <taxon>Alicyclobacillaceae</taxon>
        <taxon>Alicyclobacillus</taxon>
    </lineage>
</organism>
<evidence type="ECO:0000256" key="7">
    <source>
        <dbReference type="SAM" id="SignalP"/>
    </source>
</evidence>
<keyword evidence="4" id="KW-0378">Hydrolase</keyword>
<sequence length="397" mass="43533">MNISRVCEVENEQQAKRHFCRFLLVGSFALTAPVAHADSLSSDNQKLQQLQSETSQVQSQISAEQSKATTLKNAIASYDNALHTLDVKISATNDQMSSLKAQQDVLNQQLAQNQKQLQQQQDELTQMVRTAYEDGSVSYLGVLFQANSFSDFLSRLYDLTLISNTQNQVVDSVRTLRKSIIQKQDQVKASQAKLQTVHDQLAALQQSDRAIQAQRQADLQNIQSNIEAGKEKQGTLESQIHLTQSQIQAIEAETQAAEQQATQPSYVAQQTSDLVSTSSSSIISFAQTFLGTPYVWGGTSPSGFDCSGFTQYVMAHAGVSIPRTSEEQFATGVPVSEGDLQPGDLVFFSTYAPGASHVGIYMGNGMMIDAEDMGVSIDSISNSYWGPKYIGARRYIK</sequence>
<dbReference type="Pfam" id="PF00877">
    <property type="entry name" value="NLPC_P60"/>
    <property type="match status" value="1"/>
</dbReference>
<proteinExistence type="inferred from homology"/>
<reference evidence="9" key="1">
    <citation type="submission" date="2022-08" db="EMBL/GenBank/DDBJ databases">
        <title>Alicyclobacillus fastidiosus DSM 17978, complete genome.</title>
        <authorList>
            <person name="Wang Q."/>
            <person name="Cai R."/>
            <person name="Wang Z."/>
        </authorList>
    </citation>
    <scope>NUCLEOTIDE SEQUENCE</scope>
    <source>
        <strain evidence="9">DSM 17978</strain>
    </source>
</reference>
<dbReference type="InterPro" id="IPR000064">
    <property type="entry name" value="NLP_P60_dom"/>
</dbReference>
<evidence type="ECO:0000256" key="1">
    <source>
        <dbReference type="ARBA" id="ARBA00007074"/>
    </source>
</evidence>
<dbReference type="EMBL" id="CP104067">
    <property type="protein sequence ID" value="WAH42134.1"/>
    <property type="molecule type" value="Genomic_DNA"/>
</dbReference>
<accession>A0ABY6ZJ46</accession>
<evidence type="ECO:0000256" key="5">
    <source>
        <dbReference type="ARBA" id="ARBA00022807"/>
    </source>
</evidence>
<dbReference type="Gene3D" id="3.90.1720.10">
    <property type="entry name" value="endopeptidase domain like (from Nostoc punctiforme)"/>
    <property type="match status" value="1"/>
</dbReference>
<keyword evidence="10" id="KW-1185">Reference proteome</keyword>
<evidence type="ECO:0000259" key="8">
    <source>
        <dbReference type="PROSITE" id="PS51935"/>
    </source>
</evidence>
<feature type="chain" id="PRO_5045071898" evidence="7">
    <location>
        <begin position="38"/>
        <end position="397"/>
    </location>
</feature>
<evidence type="ECO:0000256" key="3">
    <source>
        <dbReference type="ARBA" id="ARBA00022729"/>
    </source>
</evidence>
<name>A0ABY6ZJ46_9BACL</name>
<dbReference type="Pfam" id="PF24568">
    <property type="entry name" value="CC_PcsB"/>
    <property type="match status" value="1"/>
</dbReference>
<comment type="similarity">
    <text evidence="1">Belongs to the peptidase C40 family.</text>
</comment>
<dbReference type="InterPro" id="IPR038765">
    <property type="entry name" value="Papain-like_cys_pep_sf"/>
</dbReference>